<dbReference type="PANTHER" id="PTHR11236:SF50">
    <property type="entry name" value="AMINODEOXYCHORISMATE SYNTHASE COMPONENT 1"/>
    <property type="match status" value="1"/>
</dbReference>
<dbReference type="EMBL" id="CP063982">
    <property type="protein sequence ID" value="UOD50653.1"/>
    <property type="molecule type" value="Genomic_DNA"/>
</dbReference>
<dbReference type="InterPro" id="IPR001544">
    <property type="entry name" value="Aminotrans_IV"/>
</dbReference>
<protein>
    <submittedName>
        <fullName evidence="2">Chorismate-binding protein</fullName>
    </submittedName>
</protein>
<dbReference type="Pfam" id="PF01063">
    <property type="entry name" value="Aminotran_4"/>
    <property type="match status" value="1"/>
</dbReference>
<dbReference type="Gene3D" id="3.60.120.10">
    <property type="entry name" value="Anthranilate synthase"/>
    <property type="match status" value="1"/>
</dbReference>
<dbReference type="RefSeq" id="WP_369810207.1">
    <property type="nucleotide sequence ID" value="NZ_CP063982.1"/>
</dbReference>
<evidence type="ECO:0000313" key="3">
    <source>
        <dbReference type="Proteomes" id="UP000831607"/>
    </source>
</evidence>
<accession>A0ABY4AK58</accession>
<dbReference type="SUPFAM" id="SSF56752">
    <property type="entry name" value="D-aminoacid aminotransferase-like PLP-dependent enzymes"/>
    <property type="match status" value="1"/>
</dbReference>
<dbReference type="PANTHER" id="PTHR11236">
    <property type="entry name" value="AMINOBENZOATE/ANTHRANILATE SYNTHASE"/>
    <property type="match status" value="1"/>
</dbReference>
<name>A0ABY4AK58_9BURK</name>
<evidence type="ECO:0000259" key="1">
    <source>
        <dbReference type="Pfam" id="PF00425"/>
    </source>
</evidence>
<reference evidence="2 3" key="1">
    <citation type="submission" date="2020-11" db="EMBL/GenBank/DDBJ databases">
        <title>Algicoccus daihaiensis sp.nov., isolated from Daihai Lake in Inner Mongolia.</title>
        <authorList>
            <person name="Kai J."/>
        </authorList>
    </citation>
    <scope>NUCLEOTIDE SEQUENCE [LARGE SCALE GENOMIC DNA]</scope>
    <source>
        <strain evidence="3">f23</strain>
    </source>
</reference>
<dbReference type="Gene3D" id="3.20.10.10">
    <property type="entry name" value="D-amino Acid Aminotransferase, subunit A, domain 2"/>
    <property type="match status" value="1"/>
</dbReference>
<dbReference type="InterPro" id="IPR015890">
    <property type="entry name" value="Chorismate_C"/>
</dbReference>
<keyword evidence="3" id="KW-1185">Reference proteome</keyword>
<dbReference type="Proteomes" id="UP000831607">
    <property type="component" value="Chromosome"/>
</dbReference>
<gene>
    <name evidence="2" type="ORF">DHf2319_01575</name>
</gene>
<dbReference type="InterPro" id="IPR036038">
    <property type="entry name" value="Aminotransferase-like"/>
</dbReference>
<dbReference type="SUPFAM" id="SSF56322">
    <property type="entry name" value="ADC synthase"/>
    <property type="match status" value="1"/>
</dbReference>
<dbReference type="InterPro" id="IPR019999">
    <property type="entry name" value="Anth_synth_I-like"/>
</dbReference>
<feature type="domain" description="Chorismate-utilising enzyme C-terminal" evidence="1">
    <location>
        <begin position="127"/>
        <end position="384"/>
    </location>
</feature>
<dbReference type="InterPro" id="IPR043131">
    <property type="entry name" value="BCAT-like_N"/>
</dbReference>
<dbReference type="PRINTS" id="PR00095">
    <property type="entry name" value="ANTSNTHASEI"/>
</dbReference>
<evidence type="ECO:0000313" key="2">
    <source>
        <dbReference type="EMBL" id="UOD50653.1"/>
    </source>
</evidence>
<dbReference type="Pfam" id="PF00425">
    <property type="entry name" value="Chorismate_bind"/>
    <property type="match status" value="1"/>
</dbReference>
<proteinExistence type="predicted"/>
<organism evidence="2 3">
    <name type="scientific">Orrella daihaiensis</name>
    <dbReference type="NCBI Taxonomy" id="2782176"/>
    <lineage>
        <taxon>Bacteria</taxon>
        <taxon>Pseudomonadati</taxon>
        <taxon>Pseudomonadota</taxon>
        <taxon>Betaproteobacteria</taxon>
        <taxon>Burkholderiales</taxon>
        <taxon>Alcaligenaceae</taxon>
        <taxon>Orrella</taxon>
    </lineage>
</organism>
<dbReference type="InterPro" id="IPR043132">
    <property type="entry name" value="BCAT-like_C"/>
</dbReference>
<dbReference type="Gene3D" id="3.30.470.10">
    <property type="match status" value="1"/>
</dbReference>
<sequence>MPALSTTSPVTILLDDQTAPANERRSRLYLDLREQLLIDSPTDLAAALGRMQSALDQGLHAVLLLDYELGVAMQGLPAHTQADKPTSQILLFESVKCLTADEVDAWLQGQDENSSATLTGLGNNMTETEFAAAVDRIRQHIANGDTYQVNLCFAIHVALYGSPVALYRELRQQQVVPYGALIGLSDGRWILSRSPELFVRHHDGWIESEPMKGTTAVDSSLDLASDPKNRAENVMIVDLLRNDLGRVADRGSVTVPERFIVKQYGNVLQMTSTVRARLRTDVSWLELLEAIFPCGSITGAPKRSTMQIINQIEPSARGIYTGAIGWVAPERPGTLGSFCLSVPIRTLTLSAPDHQGRRTGVFGVGAGITWGSDSLSEWAECALKSSFLTRQTTPLTLFETMRANRALGVAHLERHLARLQASAKSLGFAFDAQAMKGALQTTCDDLPTAGDYRIRLDLASDGSLSIKTGRLDPLPTPVKVMLAPEPTHSNDIFLRHKTSNRARYDDAWRQAEAHGAFDMLFFNERDELTEGGRSNVFIKIDGRWYTPPLAAGVLPGVMRSILLADPALAACERIITRGELQRAEGVLVCNALRGALTAELVEQPVLASPNVR</sequence>
<dbReference type="InterPro" id="IPR005801">
    <property type="entry name" value="ADC_synthase"/>
</dbReference>